<evidence type="ECO:0000259" key="2">
    <source>
        <dbReference type="Pfam" id="PF15655"/>
    </source>
</evidence>
<feature type="domain" description="NTF2 fold immunity protein" evidence="2">
    <location>
        <begin position="7"/>
        <end position="138"/>
    </location>
</feature>
<evidence type="ECO:0000313" key="3">
    <source>
        <dbReference type="EMBL" id="RKP43261.1"/>
    </source>
</evidence>
<feature type="region of interest" description="Disordered" evidence="1">
    <location>
        <begin position="24"/>
        <end position="43"/>
    </location>
</feature>
<dbReference type="Pfam" id="PF15655">
    <property type="entry name" value="Imm-NTF2"/>
    <property type="match status" value="1"/>
</dbReference>
<comment type="caution">
    <text evidence="3">The sequence shown here is derived from an EMBL/GenBank/DDBJ whole genome shotgun (WGS) entry which is preliminary data.</text>
</comment>
<reference evidence="3 4" key="1">
    <citation type="submission" date="2018-10" db="EMBL/GenBank/DDBJ databases">
        <title>Paraburkholderia sp. 7MK8-2, isolated from soil.</title>
        <authorList>
            <person name="Gao Z.-H."/>
            <person name="Qiu L.-H."/>
        </authorList>
    </citation>
    <scope>NUCLEOTIDE SEQUENCE [LARGE SCALE GENOMIC DNA]</scope>
    <source>
        <strain evidence="3 4">7MK8-2</strain>
    </source>
</reference>
<name>A0A494X0V4_9BURK</name>
<gene>
    <name evidence="3" type="ORF">D7S89_27005</name>
</gene>
<accession>A0A494X0V4</accession>
<dbReference type="OrthoDB" id="9152256at2"/>
<evidence type="ECO:0000256" key="1">
    <source>
        <dbReference type="SAM" id="MobiDB-lite"/>
    </source>
</evidence>
<dbReference type="Proteomes" id="UP000280434">
    <property type="component" value="Unassembled WGS sequence"/>
</dbReference>
<evidence type="ECO:0000313" key="4">
    <source>
        <dbReference type="Proteomes" id="UP000280434"/>
    </source>
</evidence>
<dbReference type="InterPro" id="IPR028049">
    <property type="entry name" value="Imm-NTF2"/>
</dbReference>
<sequence>MSPIDRVKTFLRQMSEWETSFHAEKRSDAYKQDPNYRDQADRNAKSRLRTIFSENLSMKALNDLGAARLDTLGTGQPPEYDQAVLADTEAQSGSATNIEAVRQKGLKQRYRYTTIVEHDLPKIDDVSVWRGSSGKWERRHAI</sequence>
<keyword evidence="4" id="KW-1185">Reference proteome</keyword>
<organism evidence="3 4">
    <name type="scientific">Trinickia fusca</name>
    <dbReference type="NCBI Taxonomy" id="2419777"/>
    <lineage>
        <taxon>Bacteria</taxon>
        <taxon>Pseudomonadati</taxon>
        <taxon>Pseudomonadota</taxon>
        <taxon>Betaproteobacteria</taxon>
        <taxon>Burkholderiales</taxon>
        <taxon>Burkholderiaceae</taxon>
        <taxon>Trinickia</taxon>
    </lineage>
</organism>
<dbReference type="RefSeq" id="WP_121281917.1">
    <property type="nucleotide sequence ID" value="NZ_RBZV01000030.1"/>
</dbReference>
<dbReference type="AlphaFoldDB" id="A0A494X0V4"/>
<dbReference type="EMBL" id="RBZV01000030">
    <property type="protein sequence ID" value="RKP43261.1"/>
    <property type="molecule type" value="Genomic_DNA"/>
</dbReference>
<protein>
    <recommendedName>
        <fullName evidence="2">NTF2 fold immunity protein domain-containing protein</fullName>
    </recommendedName>
</protein>
<proteinExistence type="predicted"/>